<evidence type="ECO:0000313" key="1">
    <source>
        <dbReference type="EMBL" id="CEK66465.1"/>
    </source>
</evidence>
<gene>
    <name evidence="1" type="primary">ORF58902</name>
</gene>
<organism evidence="1">
    <name type="scientific">Arion vulgaris</name>
    <dbReference type="NCBI Taxonomy" id="1028688"/>
    <lineage>
        <taxon>Eukaryota</taxon>
        <taxon>Metazoa</taxon>
        <taxon>Spiralia</taxon>
        <taxon>Lophotrochozoa</taxon>
        <taxon>Mollusca</taxon>
        <taxon>Gastropoda</taxon>
        <taxon>Heterobranchia</taxon>
        <taxon>Euthyneura</taxon>
        <taxon>Panpulmonata</taxon>
        <taxon>Eupulmonata</taxon>
        <taxon>Stylommatophora</taxon>
        <taxon>Helicina</taxon>
        <taxon>Arionoidea</taxon>
        <taxon>Arionidae</taxon>
        <taxon>Arion</taxon>
    </lineage>
</organism>
<reference evidence="1" key="1">
    <citation type="submission" date="2014-12" db="EMBL/GenBank/DDBJ databases">
        <title>Insight into the proteome of Arion vulgaris.</title>
        <authorList>
            <person name="Aradska J."/>
            <person name="Bulat T."/>
            <person name="Smidak R."/>
            <person name="Sarate P."/>
            <person name="Gangsoo J."/>
            <person name="Sialana F."/>
            <person name="Bilban M."/>
            <person name="Lubec G."/>
        </authorList>
    </citation>
    <scope>NUCLEOTIDE SEQUENCE</scope>
    <source>
        <tissue evidence="1">Skin</tissue>
    </source>
</reference>
<proteinExistence type="predicted"/>
<dbReference type="EMBL" id="HACG01019600">
    <property type="protein sequence ID" value="CEK66465.1"/>
    <property type="molecule type" value="Transcribed_RNA"/>
</dbReference>
<accession>A0A0B6ZFI4</accession>
<sequence length="103" mass="11216">MKGLFPTSRFTSLSNYIRAQTIGHSGCISAETTGHSGYISAEILVHQATSVQRPLVHPAISVHTIGGRWNSMLTSMFPDCISLGPYLCLSLPPSLSRHYLNQT</sequence>
<dbReference type="AlphaFoldDB" id="A0A0B6ZFI4"/>
<protein>
    <submittedName>
        <fullName evidence="1">Uncharacterized protein</fullName>
    </submittedName>
</protein>
<name>A0A0B6ZFI4_9EUPU</name>